<evidence type="ECO:0000313" key="12">
    <source>
        <dbReference type="Proteomes" id="UP000646478"/>
    </source>
</evidence>
<dbReference type="Gene3D" id="2.40.50.100">
    <property type="match status" value="1"/>
</dbReference>
<keyword evidence="3" id="KW-0813">Transport</keyword>
<dbReference type="Gene3D" id="3.40.50.300">
    <property type="entry name" value="P-loop containing nucleotide triphosphate hydrolases"/>
    <property type="match status" value="1"/>
</dbReference>
<dbReference type="PROSITE" id="PS00211">
    <property type="entry name" value="ABC_TRANSPORTER_1"/>
    <property type="match status" value="1"/>
</dbReference>
<keyword evidence="5" id="KW-0997">Cell inner membrane</keyword>
<dbReference type="GO" id="GO:0016887">
    <property type="term" value="F:ATP hydrolysis activity"/>
    <property type="evidence" value="ECO:0007669"/>
    <property type="project" value="InterPro"/>
</dbReference>
<dbReference type="GO" id="GO:0022857">
    <property type="term" value="F:transmembrane transporter activity"/>
    <property type="evidence" value="ECO:0007669"/>
    <property type="project" value="InterPro"/>
</dbReference>
<dbReference type="AlphaFoldDB" id="A0A916SLH1"/>
<dbReference type="PROSITE" id="PS50893">
    <property type="entry name" value="ABC_TRANSPORTER_2"/>
    <property type="match status" value="1"/>
</dbReference>
<evidence type="ECO:0000313" key="11">
    <source>
        <dbReference type="EMBL" id="GGB05905.1"/>
    </source>
</evidence>
<organism evidence="11 12">
    <name type="scientific">Brucella endophytica</name>
    <dbReference type="NCBI Taxonomy" id="1963359"/>
    <lineage>
        <taxon>Bacteria</taxon>
        <taxon>Pseudomonadati</taxon>
        <taxon>Pseudomonadota</taxon>
        <taxon>Alphaproteobacteria</taxon>
        <taxon>Hyphomicrobiales</taxon>
        <taxon>Brucellaceae</taxon>
        <taxon>Brucella/Ochrobactrum group</taxon>
        <taxon>Brucella</taxon>
    </lineage>
</organism>
<sequence>MMRAPFLSITTKGTMFDMSVASSRTSDTKLKVQGLAKIYGHVTALDHVDLEVRKGELLTLLGPSGSGKTTLLQLICGLQDPSAGSVFIDGKDQTYAPVNKRDIGVVFQNYALFPHMTVAENVGFALKMRGLRKAEIDAKVAQALETVGLAHATDRSPSQLSGGQQQRVALARCLVYDPAIILMDEPLGALDAKLREVMQIEIKRIHRETGATIIFVTHDQQEALALSDRICLMNNGKIAQLGTPRQMYEEPENLFVADFIGISSIIRGTVRDSALQTALGTFAIAGAVPADGAKGAIVVRPEAITLGAGLCEGRVRETVYGGSDLRVIIDAGEQEIIARSPAQAADVQVGTNIRFGWAPEAARFLPALD</sequence>
<dbReference type="SUPFAM" id="SSF50331">
    <property type="entry name" value="MOP-like"/>
    <property type="match status" value="1"/>
</dbReference>
<proteinExistence type="inferred from homology"/>
<keyword evidence="7" id="KW-0067">ATP-binding</keyword>
<reference evidence="11" key="1">
    <citation type="journal article" date="2014" name="Int. J. Syst. Evol. Microbiol.">
        <title>Complete genome sequence of Corynebacterium casei LMG S-19264T (=DSM 44701T), isolated from a smear-ripened cheese.</title>
        <authorList>
            <consortium name="US DOE Joint Genome Institute (JGI-PGF)"/>
            <person name="Walter F."/>
            <person name="Albersmeier A."/>
            <person name="Kalinowski J."/>
            <person name="Ruckert C."/>
        </authorList>
    </citation>
    <scope>NUCLEOTIDE SEQUENCE</scope>
    <source>
        <strain evidence="11">CGMCC 1.15082</strain>
    </source>
</reference>
<dbReference type="InterPro" id="IPR017871">
    <property type="entry name" value="ABC_transporter-like_CS"/>
</dbReference>
<evidence type="ECO:0000256" key="8">
    <source>
        <dbReference type="ARBA" id="ARBA00022967"/>
    </source>
</evidence>
<keyword evidence="8" id="KW-1278">Translocase</keyword>
<keyword evidence="9" id="KW-0472">Membrane</keyword>
<dbReference type="InterPro" id="IPR003593">
    <property type="entry name" value="AAA+_ATPase"/>
</dbReference>
<dbReference type="GO" id="GO:0015697">
    <property type="term" value="P:quaternary ammonium group transport"/>
    <property type="evidence" value="ECO:0007669"/>
    <property type="project" value="UniProtKB-ARBA"/>
</dbReference>
<dbReference type="GO" id="GO:0005524">
    <property type="term" value="F:ATP binding"/>
    <property type="evidence" value="ECO:0007669"/>
    <property type="project" value="UniProtKB-KW"/>
</dbReference>
<dbReference type="SUPFAM" id="SSF52540">
    <property type="entry name" value="P-loop containing nucleoside triphosphate hydrolases"/>
    <property type="match status" value="1"/>
</dbReference>
<reference evidence="11" key="2">
    <citation type="submission" date="2020-09" db="EMBL/GenBank/DDBJ databases">
        <authorList>
            <person name="Sun Q."/>
            <person name="Zhou Y."/>
        </authorList>
    </citation>
    <scope>NUCLEOTIDE SEQUENCE</scope>
    <source>
        <strain evidence="11">CGMCC 1.15082</strain>
    </source>
</reference>
<gene>
    <name evidence="11" type="ORF">GCM10011491_37490</name>
</gene>
<accession>A0A916SLH1</accession>
<comment type="caution">
    <text evidence="11">The sequence shown here is derived from an EMBL/GenBank/DDBJ whole genome shotgun (WGS) entry which is preliminary data.</text>
</comment>
<comment type="subcellular location">
    <subcellularLocation>
        <location evidence="1">Cell inner membrane</location>
    </subcellularLocation>
</comment>
<comment type="similarity">
    <text evidence="2">Belongs to the ABC transporter superfamily.</text>
</comment>
<dbReference type="PANTHER" id="PTHR42781:SF1">
    <property type="entry name" value="THIAMINE IMPORT ATP-BINDING PROTEIN THIQ"/>
    <property type="match status" value="1"/>
</dbReference>
<dbReference type="InterPro" id="IPR008995">
    <property type="entry name" value="Mo/tungstate-bd_C_term_dom"/>
</dbReference>
<evidence type="ECO:0000256" key="5">
    <source>
        <dbReference type="ARBA" id="ARBA00022519"/>
    </source>
</evidence>
<dbReference type="InterPro" id="IPR013611">
    <property type="entry name" value="Transp-assoc_OB_typ2"/>
</dbReference>
<dbReference type="SMART" id="SM00382">
    <property type="entry name" value="AAA"/>
    <property type="match status" value="1"/>
</dbReference>
<dbReference type="EMBL" id="BMHH01000019">
    <property type="protein sequence ID" value="GGB05905.1"/>
    <property type="molecule type" value="Genomic_DNA"/>
</dbReference>
<evidence type="ECO:0000256" key="4">
    <source>
        <dbReference type="ARBA" id="ARBA00022475"/>
    </source>
</evidence>
<dbReference type="InterPro" id="IPR050093">
    <property type="entry name" value="ABC_SmlMolc_Importer"/>
</dbReference>
<evidence type="ECO:0000256" key="3">
    <source>
        <dbReference type="ARBA" id="ARBA00022448"/>
    </source>
</evidence>
<dbReference type="PANTHER" id="PTHR42781">
    <property type="entry name" value="SPERMIDINE/PUTRESCINE IMPORT ATP-BINDING PROTEIN POTA"/>
    <property type="match status" value="1"/>
</dbReference>
<dbReference type="InterPro" id="IPR003439">
    <property type="entry name" value="ABC_transporter-like_ATP-bd"/>
</dbReference>
<dbReference type="Pfam" id="PF00005">
    <property type="entry name" value="ABC_tran"/>
    <property type="match status" value="1"/>
</dbReference>
<evidence type="ECO:0000256" key="7">
    <source>
        <dbReference type="ARBA" id="ARBA00022840"/>
    </source>
</evidence>
<feature type="domain" description="ABC transporter" evidence="10">
    <location>
        <begin position="30"/>
        <end position="260"/>
    </location>
</feature>
<evidence type="ECO:0000259" key="10">
    <source>
        <dbReference type="PROSITE" id="PS50893"/>
    </source>
</evidence>
<keyword evidence="12" id="KW-1185">Reference proteome</keyword>
<dbReference type="FunFam" id="3.40.50.300:FF:000425">
    <property type="entry name" value="Probable ABC transporter, ATP-binding subunit"/>
    <property type="match status" value="1"/>
</dbReference>
<evidence type="ECO:0000256" key="6">
    <source>
        <dbReference type="ARBA" id="ARBA00022741"/>
    </source>
</evidence>
<dbReference type="Proteomes" id="UP000646478">
    <property type="component" value="Unassembled WGS sequence"/>
</dbReference>
<keyword evidence="4" id="KW-1003">Cell membrane</keyword>
<keyword evidence="6" id="KW-0547">Nucleotide-binding</keyword>
<dbReference type="InterPro" id="IPR027417">
    <property type="entry name" value="P-loop_NTPase"/>
</dbReference>
<dbReference type="Pfam" id="PF08402">
    <property type="entry name" value="TOBE_2"/>
    <property type="match status" value="1"/>
</dbReference>
<dbReference type="GO" id="GO:0043190">
    <property type="term" value="C:ATP-binding cassette (ABC) transporter complex"/>
    <property type="evidence" value="ECO:0007669"/>
    <property type="project" value="InterPro"/>
</dbReference>
<name>A0A916SLH1_9HYPH</name>
<evidence type="ECO:0000256" key="9">
    <source>
        <dbReference type="ARBA" id="ARBA00023136"/>
    </source>
</evidence>
<protein>
    <submittedName>
        <fullName evidence="11">Polyamine-transporting ATPase</fullName>
    </submittedName>
</protein>
<evidence type="ECO:0000256" key="1">
    <source>
        <dbReference type="ARBA" id="ARBA00004533"/>
    </source>
</evidence>
<evidence type="ECO:0000256" key="2">
    <source>
        <dbReference type="ARBA" id="ARBA00005417"/>
    </source>
</evidence>